<evidence type="ECO:0000256" key="4">
    <source>
        <dbReference type="ARBA" id="ARBA00023010"/>
    </source>
</evidence>
<dbReference type="PANTHER" id="PTHR36918:SF1">
    <property type="entry name" value="PROTEIN-EXPORT PROTEIN SECB"/>
    <property type="match status" value="1"/>
</dbReference>
<dbReference type="AlphaFoldDB" id="A0A941CX09"/>
<keyword evidence="3 6" id="KW-0653">Protein transport</keyword>
<dbReference type="Pfam" id="PF02556">
    <property type="entry name" value="SecB"/>
    <property type="match status" value="1"/>
</dbReference>
<dbReference type="GO" id="GO:0051082">
    <property type="term" value="F:unfolded protein binding"/>
    <property type="evidence" value="ECO:0007669"/>
    <property type="project" value="InterPro"/>
</dbReference>
<dbReference type="Proteomes" id="UP000622580">
    <property type="component" value="Unassembled WGS sequence"/>
</dbReference>
<comment type="subunit">
    <text evidence="6">Homotetramer, a dimer of dimers. One homotetramer interacts with 1 SecA dimer.</text>
</comment>
<accession>A0A941CX09</accession>
<dbReference type="PRINTS" id="PR01594">
    <property type="entry name" value="SECBCHAPRONE"/>
</dbReference>
<keyword evidence="2 6" id="KW-0813">Transport</keyword>
<evidence type="ECO:0000313" key="7">
    <source>
        <dbReference type="EMBL" id="MBR7617907.1"/>
    </source>
</evidence>
<dbReference type="SUPFAM" id="SSF54611">
    <property type="entry name" value="SecB-like"/>
    <property type="match status" value="1"/>
</dbReference>
<evidence type="ECO:0000313" key="8">
    <source>
        <dbReference type="Proteomes" id="UP000622580"/>
    </source>
</evidence>
<dbReference type="GO" id="GO:0051262">
    <property type="term" value="P:protein tetramerization"/>
    <property type="evidence" value="ECO:0007669"/>
    <property type="project" value="InterPro"/>
</dbReference>
<evidence type="ECO:0000256" key="3">
    <source>
        <dbReference type="ARBA" id="ARBA00022927"/>
    </source>
</evidence>
<evidence type="ECO:0000256" key="5">
    <source>
        <dbReference type="ARBA" id="ARBA00023186"/>
    </source>
</evidence>
<dbReference type="HAMAP" id="MF_00821">
    <property type="entry name" value="SecB"/>
    <property type="match status" value="1"/>
</dbReference>
<evidence type="ECO:0000256" key="2">
    <source>
        <dbReference type="ARBA" id="ARBA00022448"/>
    </source>
</evidence>
<gene>
    <name evidence="6 7" type="primary">secB</name>
    <name evidence="7" type="ORF">JKL49_00780</name>
</gene>
<dbReference type="PANTHER" id="PTHR36918">
    <property type="match status" value="1"/>
</dbReference>
<keyword evidence="4 6" id="KW-0811">Translocation</keyword>
<dbReference type="RefSeq" id="WP_215337509.1">
    <property type="nucleotide sequence ID" value="NZ_JAGSGD010000001.1"/>
</dbReference>
<name>A0A941CX09_9CAUL</name>
<dbReference type="InterPro" id="IPR035958">
    <property type="entry name" value="SecB-like_sf"/>
</dbReference>
<keyword evidence="6" id="KW-0963">Cytoplasm</keyword>
<keyword evidence="5 6" id="KW-0143">Chaperone</keyword>
<comment type="similarity">
    <text evidence="1 6">Belongs to the SecB family.</text>
</comment>
<keyword evidence="8" id="KW-1185">Reference proteome</keyword>
<comment type="function">
    <text evidence="6">One of the proteins required for the normal export of preproteins out of the cell cytoplasm. It is a molecular chaperone that binds to a subset of precursor proteins, maintaining them in a translocation-competent state. It also specifically binds to its receptor SecA.</text>
</comment>
<dbReference type="Gene3D" id="3.10.420.10">
    <property type="entry name" value="SecB-like"/>
    <property type="match status" value="1"/>
</dbReference>
<dbReference type="EMBL" id="JAGSGD010000001">
    <property type="protein sequence ID" value="MBR7617907.1"/>
    <property type="molecule type" value="Genomic_DNA"/>
</dbReference>
<comment type="subcellular location">
    <subcellularLocation>
        <location evidence="6">Cytoplasm</location>
    </subcellularLocation>
</comment>
<dbReference type="InterPro" id="IPR003708">
    <property type="entry name" value="SecB"/>
</dbReference>
<comment type="caution">
    <text evidence="7">The sequence shown here is derived from an EMBL/GenBank/DDBJ whole genome shotgun (WGS) entry which is preliminary data.</text>
</comment>
<dbReference type="NCBIfam" id="NF004392">
    <property type="entry name" value="PRK05751.1-3"/>
    <property type="match status" value="1"/>
</dbReference>
<evidence type="ECO:0000256" key="6">
    <source>
        <dbReference type="HAMAP-Rule" id="MF_00821"/>
    </source>
</evidence>
<dbReference type="GO" id="GO:0005737">
    <property type="term" value="C:cytoplasm"/>
    <property type="evidence" value="ECO:0007669"/>
    <property type="project" value="UniProtKB-SubCell"/>
</dbReference>
<protein>
    <recommendedName>
        <fullName evidence="6">Protein-export protein SecB</fullName>
    </recommendedName>
</protein>
<reference evidence="7" key="1">
    <citation type="submission" date="2021-04" db="EMBL/GenBank/DDBJ databases">
        <title>Draft genome assembly of strain Phenylobacterium sp. 20VBR1 using MiniION and Illumina platforms.</title>
        <authorList>
            <person name="Thomas F.A."/>
            <person name="Krishnan K.P."/>
            <person name="Sinha R.K."/>
        </authorList>
    </citation>
    <scope>NUCLEOTIDE SEQUENCE</scope>
    <source>
        <strain evidence="7">20VBR1</strain>
    </source>
</reference>
<dbReference type="NCBIfam" id="TIGR00809">
    <property type="entry name" value="secB"/>
    <property type="match status" value="1"/>
</dbReference>
<evidence type="ECO:0000256" key="1">
    <source>
        <dbReference type="ARBA" id="ARBA00009990"/>
    </source>
</evidence>
<dbReference type="GO" id="GO:0015031">
    <property type="term" value="P:protein transport"/>
    <property type="evidence" value="ECO:0007669"/>
    <property type="project" value="UniProtKB-UniRule"/>
</dbReference>
<dbReference type="GO" id="GO:0006457">
    <property type="term" value="P:protein folding"/>
    <property type="evidence" value="ECO:0007669"/>
    <property type="project" value="UniProtKB-UniRule"/>
</dbReference>
<proteinExistence type="inferred from homology"/>
<sequence>MSDTDAAGQENGADIGLPEPGIRILAQFIRDLSFENPRAPDSLRAGANQPSIDMGVEMNARGRDDGFFEVDLKLSARATREDGPVFHVELLYGGVFEISGVPTEELEAVLLVECPRFLFPFARRVIADVTSDGGFPPFLLDPIDFAGVYAARKAQADGATQVGNA</sequence>
<organism evidence="7 8">
    <name type="scientific">Phenylobacterium glaciei</name>
    <dbReference type="NCBI Taxonomy" id="2803784"/>
    <lineage>
        <taxon>Bacteria</taxon>
        <taxon>Pseudomonadati</taxon>
        <taxon>Pseudomonadota</taxon>
        <taxon>Alphaproteobacteria</taxon>
        <taxon>Caulobacterales</taxon>
        <taxon>Caulobacteraceae</taxon>
        <taxon>Phenylobacterium</taxon>
    </lineage>
</organism>